<dbReference type="InterPro" id="IPR017907">
    <property type="entry name" value="Znf_RING_CS"/>
</dbReference>
<proteinExistence type="predicted"/>
<evidence type="ECO:0000256" key="3">
    <source>
        <dbReference type="ARBA" id="ARBA00022833"/>
    </source>
</evidence>
<name>A0AAW0QWR5_9PEZI</name>
<reference evidence="8 9" key="1">
    <citation type="submission" date="2023-01" db="EMBL/GenBank/DDBJ databases">
        <title>Analysis of 21 Apiospora genomes using comparative genomics revels a genus with tremendous synthesis potential of carbohydrate active enzymes and secondary metabolites.</title>
        <authorList>
            <person name="Sorensen T."/>
        </authorList>
    </citation>
    <scope>NUCLEOTIDE SEQUENCE [LARGE SCALE GENOMIC DNA]</scope>
    <source>
        <strain evidence="8 9">CBS 117206</strain>
    </source>
</reference>
<dbReference type="Gene3D" id="2.30.130.40">
    <property type="entry name" value="LON domain-like"/>
    <property type="match status" value="1"/>
</dbReference>
<evidence type="ECO:0000259" key="6">
    <source>
        <dbReference type="PROSITE" id="PS50089"/>
    </source>
</evidence>
<dbReference type="SUPFAM" id="SSF88697">
    <property type="entry name" value="PUA domain-like"/>
    <property type="match status" value="1"/>
</dbReference>
<evidence type="ECO:0000313" key="9">
    <source>
        <dbReference type="Proteomes" id="UP001392437"/>
    </source>
</evidence>
<dbReference type="InterPro" id="IPR046336">
    <property type="entry name" value="Lon_prtase_N_sf"/>
</dbReference>
<feature type="compositionally biased region" description="Polar residues" evidence="5">
    <location>
        <begin position="485"/>
        <end position="494"/>
    </location>
</feature>
<dbReference type="InterPro" id="IPR001841">
    <property type="entry name" value="Znf_RING"/>
</dbReference>
<dbReference type="PROSITE" id="PS00518">
    <property type="entry name" value="ZF_RING_1"/>
    <property type="match status" value="1"/>
</dbReference>
<keyword evidence="1" id="KW-0479">Metal-binding</keyword>
<dbReference type="CDD" id="cd16514">
    <property type="entry name" value="RING-HC_LONFs_rpt2"/>
    <property type="match status" value="1"/>
</dbReference>
<dbReference type="Pfam" id="PF13923">
    <property type="entry name" value="zf-C3HC4_2"/>
    <property type="match status" value="1"/>
</dbReference>
<evidence type="ECO:0000256" key="5">
    <source>
        <dbReference type="SAM" id="MobiDB-lite"/>
    </source>
</evidence>
<evidence type="ECO:0000313" key="8">
    <source>
        <dbReference type="EMBL" id="KAK8114803.1"/>
    </source>
</evidence>
<feature type="domain" description="RING-type" evidence="6">
    <location>
        <begin position="241"/>
        <end position="279"/>
    </location>
</feature>
<keyword evidence="3" id="KW-0862">Zinc</keyword>
<keyword evidence="9" id="KW-1185">Reference proteome</keyword>
<protein>
    <submittedName>
        <fullName evidence="8">PUA-like domain-containing protein</fullName>
    </submittedName>
</protein>
<sequence length="588" mass="65270">MSSIEATSSSTIPPPPSSSGSSTSRSSLEKSEPPISNPAGTENPLTAVGALLNASKDVRQIIRLLQCGVCSRILQEPATLPCGRSLCKHCIPTTHIRTNISWPATTGRLRGFTCPFEDCKKEHALGDCSVDVTLNKALTLIRTTIEQDRDTTGGPDVSTYIAVQDPWEVAGLSSLKEKEDEACLLKGGRVVSTYTLAETGKLGYDCEVSYTTCGDGEEEVSQLDMTIFGRLKESARTEMDCQVCYALYLDPLTTACGHTFCRACLHRVLDHSEHCPICRRELSIQPQLSPNAFPSNQLLTRMINGFWADTVAIRSQAARLEQQAQGEYDVPLFVCTMSFPTMPTFLHVFEPRYRLMIRRAMDGNRTFGMVLYSQPTEANGHATFLPIGTLLRIVNIEFFPDGRSLLETVGVSRFKVLKHAMLDGYMVGNIEKLDDVSLAEEEASEVSETMRSRGIQNFARAVDNVEGVSPDTPNGITPIPVRTPRSATHPSPASLTMEDLDGMATRELLDFGVEFVRRMRSQSVAWLTTRVLAIYGDCPNDPARFPWWFASILPVSDEEKYRLLGKSSVRQRLKICCRWIVEWESSRW</sequence>
<evidence type="ECO:0000256" key="2">
    <source>
        <dbReference type="ARBA" id="ARBA00022771"/>
    </source>
</evidence>
<dbReference type="Proteomes" id="UP001392437">
    <property type="component" value="Unassembled WGS sequence"/>
</dbReference>
<dbReference type="AlphaFoldDB" id="A0AAW0QWR5"/>
<dbReference type="SUPFAM" id="SSF57850">
    <property type="entry name" value="RING/U-box"/>
    <property type="match status" value="2"/>
</dbReference>
<dbReference type="InterPro" id="IPR013083">
    <property type="entry name" value="Znf_RING/FYVE/PHD"/>
</dbReference>
<dbReference type="InterPro" id="IPR003111">
    <property type="entry name" value="Lon_prtase_N"/>
</dbReference>
<comment type="caution">
    <text evidence="8">The sequence shown here is derived from an EMBL/GenBank/DDBJ whole genome shotgun (WGS) entry which is preliminary data.</text>
</comment>
<feature type="domain" description="Lon N-terminal" evidence="7">
    <location>
        <begin position="327"/>
        <end position="584"/>
    </location>
</feature>
<dbReference type="SMART" id="SM00184">
    <property type="entry name" value="RING"/>
    <property type="match status" value="2"/>
</dbReference>
<gene>
    <name evidence="8" type="ORF">PG999_006872</name>
</gene>
<dbReference type="Gene3D" id="3.30.40.10">
    <property type="entry name" value="Zinc/RING finger domain, C3HC4 (zinc finger)"/>
    <property type="match status" value="2"/>
</dbReference>
<evidence type="ECO:0000259" key="7">
    <source>
        <dbReference type="PROSITE" id="PS51787"/>
    </source>
</evidence>
<dbReference type="GO" id="GO:0061630">
    <property type="term" value="F:ubiquitin protein ligase activity"/>
    <property type="evidence" value="ECO:0007669"/>
    <property type="project" value="TreeGrafter"/>
</dbReference>
<dbReference type="PANTHER" id="PTHR23327:SF42">
    <property type="entry name" value="LON PEPTIDASE N-TERMINAL DOMAIN AND RING FINGER PROTEIN C14F5.10C"/>
    <property type="match status" value="1"/>
</dbReference>
<feature type="region of interest" description="Disordered" evidence="5">
    <location>
        <begin position="1"/>
        <end position="43"/>
    </location>
</feature>
<dbReference type="GO" id="GO:0008270">
    <property type="term" value="F:zinc ion binding"/>
    <property type="evidence" value="ECO:0007669"/>
    <property type="project" value="UniProtKB-KW"/>
</dbReference>
<dbReference type="PROSITE" id="PS50089">
    <property type="entry name" value="ZF_RING_2"/>
    <property type="match status" value="1"/>
</dbReference>
<dbReference type="InterPro" id="IPR015947">
    <property type="entry name" value="PUA-like_sf"/>
</dbReference>
<feature type="compositionally biased region" description="Low complexity" evidence="5">
    <location>
        <begin position="1"/>
        <end position="11"/>
    </location>
</feature>
<accession>A0AAW0QWR5</accession>
<dbReference type="Pfam" id="PF02190">
    <property type="entry name" value="LON_substr_bdg"/>
    <property type="match status" value="1"/>
</dbReference>
<dbReference type="PANTHER" id="PTHR23327">
    <property type="entry name" value="RING FINGER PROTEIN 127"/>
    <property type="match status" value="1"/>
</dbReference>
<organism evidence="8 9">
    <name type="scientific">Apiospora kogelbergensis</name>
    <dbReference type="NCBI Taxonomy" id="1337665"/>
    <lineage>
        <taxon>Eukaryota</taxon>
        <taxon>Fungi</taxon>
        <taxon>Dikarya</taxon>
        <taxon>Ascomycota</taxon>
        <taxon>Pezizomycotina</taxon>
        <taxon>Sordariomycetes</taxon>
        <taxon>Xylariomycetidae</taxon>
        <taxon>Amphisphaeriales</taxon>
        <taxon>Apiosporaceae</taxon>
        <taxon>Apiospora</taxon>
    </lineage>
</organism>
<dbReference type="Gene3D" id="1.20.58.1480">
    <property type="match status" value="1"/>
</dbReference>
<dbReference type="EMBL" id="JAQQWP010000006">
    <property type="protein sequence ID" value="KAK8114803.1"/>
    <property type="molecule type" value="Genomic_DNA"/>
</dbReference>
<evidence type="ECO:0000256" key="4">
    <source>
        <dbReference type="PROSITE-ProRule" id="PRU00175"/>
    </source>
</evidence>
<keyword evidence="2 4" id="KW-0863">Zinc-finger</keyword>
<evidence type="ECO:0000256" key="1">
    <source>
        <dbReference type="ARBA" id="ARBA00022723"/>
    </source>
</evidence>
<dbReference type="PROSITE" id="PS51787">
    <property type="entry name" value="LON_N"/>
    <property type="match status" value="1"/>
</dbReference>
<feature type="region of interest" description="Disordered" evidence="5">
    <location>
        <begin position="466"/>
        <end position="494"/>
    </location>
</feature>
<dbReference type="SMART" id="SM00464">
    <property type="entry name" value="LON"/>
    <property type="match status" value="1"/>
</dbReference>